<dbReference type="EC" id="1.6.5.-" evidence="1"/>
<dbReference type="AlphaFoldDB" id="A0A4U9WAG7"/>
<dbReference type="GO" id="GO:0016491">
    <property type="term" value="F:oxidoreductase activity"/>
    <property type="evidence" value="ECO:0007669"/>
    <property type="project" value="UniProtKB-KW"/>
</dbReference>
<gene>
    <name evidence="1" type="primary">yhdH_3</name>
    <name evidence="1" type="ORF">NCTC12965_07092</name>
</gene>
<sequence length="63" mass="7015">MPKPCYPRSEYIETPRPLEKQLWAGAIDTVGDKLLARVLAQMNYNGTVAGLRPGGRLPVADYR</sequence>
<proteinExistence type="predicted"/>
<keyword evidence="1" id="KW-0560">Oxidoreductase</keyword>
<organism evidence="1">
    <name type="scientific">Serratia fonticola</name>
    <dbReference type="NCBI Taxonomy" id="47917"/>
    <lineage>
        <taxon>Bacteria</taxon>
        <taxon>Pseudomonadati</taxon>
        <taxon>Pseudomonadota</taxon>
        <taxon>Gammaproteobacteria</taxon>
        <taxon>Enterobacterales</taxon>
        <taxon>Yersiniaceae</taxon>
        <taxon>Serratia</taxon>
    </lineage>
</organism>
<dbReference type="EMBL" id="CABEEZ010000133">
    <property type="protein sequence ID" value="VTR55882.1"/>
    <property type="molecule type" value="Genomic_DNA"/>
</dbReference>
<reference evidence="1" key="1">
    <citation type="submission" date="2019-05" db="EMBL/GenBank/DDBJ databases">
        <authorList>
            <consortium name="Pathogen Informatics"/>
        </authorList>
    </citation>
    <scope>NUCLEOTIDE SEQUENCE [LARGE SCALE GENOMIC DNA]</scope>
    <source>
        <strain evidence="1">NCTC12965</strain>
    </source>
</reference>
<protein>
    <submittedName>
        <fullName evidence="1">Quinone oxidoreductase YhdH</fullName>
        <ecNumber evidence="1">1.6.5.-</ecNumber>
    </submittedName>
</protein>
<name>A0A4U9WAG7_SERFO</name>
<accession>A0A4U9WAG7</accession>
<dbReference type="Gene3D" id="3.40.50.720">
    <property type="entry name" value="NAD(P)-binding Rossmann-like Domain"/>
    <property type="match status" value="1"/>
</dbReference>
<evidence type="ECO:0000313" key="1">
    <source>
        <dbReference type="EMBL" id="VTR55882.1"/>
    </source>
</evidence>